<feature type="transmembrane region" description="Helical" evidence="1">
    <location>
        <begin position="136"/>
        <end position="153"/>
    </location>
</feature>
<protein>
    <submittedName>
        <fullName evidence="2">Unannotated protein</fullName>
    </submittedName>
</protein>
<keyword evidence="1" id="KW-0812">Transmembrane</keyword>
<feature type="transmembrane region" description="Helical" evidence="1">
    <location>
        <begin position="159"/>
        <end position="183"/>
    </location>
</feature>
<dbReference type="EMBL" id="CAEZXM010000259">
    <property type="protein sequence ID" value="CAB4702448.1"/>
    <property type="molecule type" value="Genomic_DNA"/>
</dbReference>
<accession>A0A6J6Q108</accession>
<evidence type="ECO:0000313" key="2">
    <source>
        <dbReference type="EMBL" id="CAB4702448.1"/>
    </source>
</evidence>
<gene>
    <name evidence="2" type="ORF">UFOPK2366_01327</name>
</gene>
<feature type="transmembrane region" description="Helical" evidence="1">
    <location>
        <begin position="112"/>
        <end position="129"/>
    </location>
</feature>
<name>A0A6J6Q108_9ZZZZ</name>
<evidence type="ECO:0000256" key="1">
    <source>
        <dbReference type="SAM" id="Phobius"/>
    </source>
</evidence>
<proteinExistence type="predicted"/>
<organism evidence="2">
    <name type="scientific">freshwater metagenome</name>
    <dbReference type="NCBI Taxonomy" id="449393"/>
    <lineage>
        <taxon>unclassified sequences</taxon>
        <taxon>metagenomes</taxon>
        <taxon>ecological metagenomes</taxon>
    </lineage>
</organism>
<feature type="transmembrane region" description="Helical" evidence="1">
    <location>
        <begin position="75"/>
        <end position="92"/>
    </location>
</feature>
<sequence>MFDQGYAAHEMDLPHDAEHPASAPLPRPPLPLPAPPVFLPPVLPQTYDLAPAGFYTPRLQPPPDPGQFTPAWRTLFIAGWIGVLLGFAAVWQSCRVAGVAPWWLGPETNQRSFVIIAVPFVAPITAVVAGIARFRVACYIGVAAGIVTLAVALGDRDRFPGVAAVEALIGCAGLLISIGAFAGRMRRPR</sequence>
<keyword evidence="1" id="KW-1133">Transmembrane helix</keyword>
<dbReference type="AlphaFoldDB" id="A0A6J6Q108"/>
<reference evidence="2" key="1">
    <citation type="submission" date="2020-05" db="EMBL/GenBank/DDBJ databases">
        <authorList>
            <person name="Chiriac C."/>
            <person name="Salcher M."/>
            <person name="Ghai R."/>
            <person name="Kavagutti S V."/>
        </authorList>
    </citation>
    <scope>NUCLEOTIDE SEQUENCE</scope>
</reference>
<keyword evidence="1" id="KW-0472">Membrane</keyword>